<keyword evidence="5" id="KW-0804">Transcription</keyword>
<dbReference type="SUPFAM" id="SSF47459">
    <property type="entry name" value="HLH, helix-loop-helix DNA-binding domain"/>
    <property type="match status" value="1"/>
</dbReference>
<dbReference type="GO" id="GO:0030154">
    <property type="term" value="P:cell differentiation"/>
    <property type="evidence" value="ECO:0007669"/>
    <property type="project" value="UniProtKB-KW"/>
</dbReference>
<evidence type="ECO:0000256" key="3">
    <source>
        <dbReference type="ARBA" id="ARBA00023015"/>
    </source>
</evidence>
<keyword evidence="4" id="KW-0238">DNA-binding</keyword>
<dbReference type="GO" id="GO:0001707">
    <property type="term" value="P:mesoderm formation"/>
    <property type="evidence" value="ECO:0007669"/>
    <property type="project" value="TreeGrafter"/>
</dbReference>
<dbReference type="FunFam" id="4.10.280.10:FF:000056">
    <property type="entry name" value="mesogenin-1"/>
    <property type="match status" value="1"/>
</dbReference>
<evidence type="ECO:0000313" key="10">
    <source>
        <dbReference type="EMBL" id="KAA0720619.1"/>
    </source>
</evidence>
<evidence type="ECO:0000313" key="11">
    <source>
        <dbReference type="Proteomes" id="UP000324632"/>
    </source>
</evidence>
<dbReference type="PROSITE" id="PS50888">
    <property type="entry name" value="BHLH"/>
    <property type="match status" value="1"/>
</dbReference>
<feature type="compositionally biased region" description="Basic residues" evidence="8">
    <location>
        <begin position="75"/>
        <end position="85"/>
    </location>
</feature>
<dbReference type="AlphaFoldDB" id="A0A5A9PHZ0"/>
<protein>
    <recommendedName>
        <fullName evidence="7">Mesogenin-1</fullName>
    </recommendedName>
</protein>
<dbReference type="PANTHER" id="PTHR20937">
    <property type="entry name" value="IP14615P"/>
    <property type="match status" value="1"/>
</dbReference>
<keyword evidence="1" id="KW-0217">Developmental protein</keyword>
<dbReference type="GO" id="GO:0000981">
    <property type="term" value="F:DNA-binding transcription factor activity, RNA polymerase II-specific"/>
    <property type="evidence" value="ECO:0007669"/>
    <property type="project" value="TreeGrafter"/>
</dbReference>
<dbReference type="Proteomes" id="UP000324632">
    <property type="component" value="Chromosome 5"/>
</dbReference>
<dbReference type="GO" id="GO:0005634">
    <property type="term" value="C:nucleus"/>
    <property type="evidence" value="ECO:0007669"/>
    <property type="project" value="TreeGrafter"/>
</dbReference>
<dbReference type="Pfam" id="PF00010">
    <property type="entry name" value="HLH"/>
    <property type="match status" value="1"/>
</dbReference>
<keyword evidence="11" id="KW-1185">Reference proteome</keyword>
<dbReference type="GO" id="GO:0000978">
    <property type="term" value="F:RNA polymerase II cis-regulatory region sequence-specific DNA binding"/>
    <property type="evidence" value="ECO:0007669"/>
    <property type="project" value="TreeGrafter"/>
</dbReference>
<keyword evidence="2" id="KW-0221">Differentiation</keyword>
<evidence type="ECO:0000256" key="5">
    <source>
        <dbReference type="ARBA" id="ARBA00023163"/>
    </source>
</evidence>
<evidence type="ECO:0000256" key="7">
    <source>
        <dbReference type="ARBA" id="ARBA00039844"/>
    </source>
</evidence>
<gene>
    <name evidence="10" type="ORF">E1301_Tti011628</name>
</gene>
<keyword evidence="6" id="KW-0539">Nucleus</keyword>
<evidence type="ECO:0000256" key="1">
    <source>
        <dbReference type="ARBA" id="ARBA00022473"/>
    </source>
</evidence>
<evidence type="ECO:0000259" key="9">
    <source>
        <dbReference type="PROSITE" id="PS50888"/>
    </source>
</evidence>
<dbReference type="InterPro" id="IPR036638">
    <property type="entry name" value="HLH_DNA-bd_sf"/>
</dbReference>
<proteinExistence type="predicted"/>
<sequence length="143" mass="16568">MAQIDGWVDIDVATAKILSRWEWRREERTSGDASSPESSFESMCSSPEMRSSSDGSPTYTPSGRKHARISEQQKPKVKMSMKRRMKASEREKLRMRSLAEALHQLRDYLPPVYSRRGQPLTKIQTLKYTIQYIKELSSILDQQ</sequence>
<dbReference type="GO" id="GO:0046983">
    <property type="term" value="F:protein dimerization activity"/>
    <property type="evidence" value="ECO:0007669"/>
    <property type="project" value="InterPro"/>
</dbReference>
<feature type="domain" description="BHLH" evidence="9">
    <location>
        <begin position="82"/>
        <end position="136"/>
    </location>
</feature>
<dbReference type="OrthoDB" id="10063280at2759"/>
<evidence type="ECO:0000256" key="2">
    <source>
        <dbReference type="ARBA" id="ARBA00022782"/>
    </source>
</evidence>
<feature type="region of interest" description="Disordered" evidence="8">
    <location>
        <begin position="24"/>
        <end position="91"/>
    </location>
</feature>
<dbReference type="PANTHER" id="PTHR20937:SF4">
    <property type="entry name" value="MESOGENIN-1"/>
    <property type="match status" value="1"/>
</dbReference>
<dbReference type="SMART" id="SM00353">
    <property type="entry name" value="HLH"/>
    <property type="match status" value="1"/>
</dbReference>
<evidence type="ECO:0000256" key="4">
    <source>
        <dbReference type="ARBA" id="ARBA00023125"/>
    </source>
</evidence>
<dbReference type="Gene3D" id="4.10.280.10">
    <property type="entry name" value="Helix-loop-helix DNA-binding domain"/>
    <property type="match status" value="1"/>
</dbReference>
<dbReference type="InterPro" id="IPR040259">
    <property type="entry name" value="Mesogenin/MesP"/>
</dbReference>
<organism evidence="10 11">
    <name type="scientific">Triplophysa tibetana</name>
    <dbReference type="NCBI Taxonomy" id="1572043"/>
    <lineage>
        <taxon>Eukaryota</taxon>
        <taxon>Metazoa</taxon>
        <taxon>Chordata</taxon>
        <taxon>Craniata</taxon>
        <taxon>Vertebrata</taxon>
        <taxon>Euteleostomi</taxon>
        <taxon>Actinopterygii</taxon>
        <taxon>Neopterygii</taxon>
        <taxon>Teleostei</taxon>
        <taxon>Ostariophysi</taxon>
        <taxon>Cypriniformes</taxon>
        <taxon>Nemacheilidae</taxon>
        <taxon>Triplophysa</taxon>
    </lineage>
</organism>
<accession>A0A5A9PHZ0</accession>
<dbReference type="InterPro" id="IPR011598">
    <property type="entry name" value="bHLH_dom"/>
</dbReference>
<reference evidence="10 11" key="1">
    <citation type="journal article" date="2019" name="Mol. Ecol. Resour.">
        <title>Chromosome-level genome assembly of Triplophysa tibetana, a fish adapted to the harsh high-altitude environment of the Tibetan Plateau.</title>
        <authorList>
            <person name="Yang X."/>
            <person name="Liu H."/>
            <person name="Ma Z."/>
            <person name="Zou Y."/>
            <person name="Zou M."/>
            <person name="Mao Y."/>
            <person name="Li X."/>
            <person name="Wang H."/>
            <person name="Chen T."/>
            <person name="Wang W."/>
            <person name="Yang R."/>
        </authorList>
    </citation>
    <scope>NUCLEOTIDE SEQUENCE [LARGE SCALE GENOMIC DNA]</scope>
    <source>
        <strain evidence="10">TTIB1903HZAU</strain>
        <tissue evidence="10">Muscle</tissue>
    </source>
</reference>
<dbReference type="EMBL" id="SOYY01000005">
    <property type="protein sequence ID" value="KAA0720619.1"/>
    <property type="molecule type" value="Genomic_DNA"/>
</dbReference>
<evidence type="ECO:0000256" key="6">
    <source>
        <dbReference type="ARBA" id="ARBA00023242"/>
    </source>
</evidence>
<comment type="caution">
    <text evidence="10">The sequence shown here is derived from an EMBL/GenBank/DDBJ whole genome shotgun (WGS) entry which is preliminary data.</text>
</comment>
<feature type="compositionally biased region" description="Low complexity" evidence="8">
    <location>
        <begin position="34"/>
        <end position="53"/>
    </location>
</feature>
<evidence type="ECO:0000256" key="8">
    <source>
        <dbReference type="SAM" id="MobiDB-lite"/>
    </source>
</evidence>
<name>A0A5A9PHZ0_9TELE</name>
<keyword evidence="3" id="KW-0805">Transcription regulation</keyword>